<sequence length="75" mass="9126">TRNQSRQVYYKTNFRKRHGDKLDKFSTKQTFERDTETSWTNSVQSKLSKETRIQAEQIQYKANIRKRHGDKLDKF</sequence>
<evidence type="ECO:0000313" key="1">
    <source>
        <dbReference type="EMBL" id="KAL3884553.1"/>
    </source>
</evidence>
<dbReference type="AlphaFoldDB" id="A0ABD3XGK1"/>
<comment type="caution">
    <text evidence="1">The sequence shown here is derived from an EMBL/GenBank/DDBJ whole genome shotgun (WGS) entry which is preliminary data.</text>
</comment>
<accession>A0ABD3XGK1</accession>
<protein>
    <submittedName>
        <fullName evidence="1">Uncharacterized protein</fullName>
    </submittedName>
</protein>
<feature type="non-terminal residue" evidence="1">
    <location>
        <position position="1"/>
    </location>
</feature>
<dbReference type="EMBL" id="JBJQND010000002">
    <property type="protein sequence ID" value="KAL3884553.1"/>
    <property type="molecule type" value="Genomic_DNA"/>
</dbReference>
<reference evidence="1 2" key="1">
    <citation type="submission" date="2024-11" db="EMBL/GenBank/DDBJ databases">
        <title>Chromosome-level genome assembly of the freshwater bivalve Anodonta woodiana.</title>
        <authorList>
            <person name="Chen X."/>
        </authorList>
    </citation>
    <scope>NUCLEOTIDE SEQUENCE [LARGE SCALE GENOMIC DNA]</scope>
    <source>
        <strain evidence="1">MN2024</strain>
        <tissue evidence="1">Gills</tissue>
    </source>
</reference>
<keyword evidence="2" id="KW-1185">Reference proteome</keyword>
<organism evidence="1 2">
    <name type="scientific">Sinanodonta woodiana</name>
    <name type="common">Chinese pond mussel</name>
    <name type="synonym">Anodonta woodiana</name>
    <dbReference type="NCBI Taxonomy" id="1069815"/>
    <lineage>
        <taxon>Eukaryota</taxon>
        <taxon>Metazoa</taxon>
        <taxon>Spiralia</taxon>
        <taxon>Lophotrochozoa</taxon>
        <taxon>Mollusca</taxon>
        <taxon>Bivalvia</taxon>
        <taxon>Autobranchia</taxon>
        <taxon>Heteroconchia</taxon>
        <taxon>Palaeoheterodonta</taxon>
        <taxon>Unionida</taxon>
        <taxon>Unionoidea</taxon>
        <taxon>Unionidae</taxon>
        <taxon>Unioninae</taxon>
        <taxon>Sinanodonta</taxon>
    </lineage>
</organism>
<evidence type="ECO:0000313" key="2">
    <source>
        <dbReference type="Proteomes" id="UP001634394"/>
    </source>
</evidence>
<dbReference type="Proteomes" id="UP001634394">
    <property type="component" value="Unassembled WGS sequence"/>
</dbReference>
<feature type="non-terminal residue" evidence="1">
    <location>
        <position position="75"/>
    </location>
</feature>
<gene>
    <name evidence="1" type="ORF">ACJMK2_024686</name>
</gene>
<proteinExistence type="predicted"/>
<name>A0ABD3XGK1_SINWO</name>